<evidence type="ECO:0000313" key="3">
    <source>
        <dbReference type="Proteomes" id="UP000254621"/>
    </source>
</evidence>
<keyword evidence="1" id="KW-0812">Transmembrane</keyword>
<dbReference type="Gene3D" id="1.10.150.400">
    <property type="match status" value="1"/>
</dbReference>
<dbReference type="AlphaFoldDB" id="A0A380P2F1"/>
<keyword evidence="2" id="KW-0378">Hydrolase</keyword>
<dbReference type="InterPro" id="IPR023214">
    <property type="entry name" value="HAD_sf"/>
</dbReference>
<dbReference type="Gene3D" id="3.40.50.1000">
    <property type="entry name" value="HAD superfamily/HAD-like"/>
    <property type="match status" value="1"/>
</dbReference>
<reference evidence="2 3" key="1">
    <citation type="submission" date="2018-06" db="EMBL/GenBank/DDBJ databases">
        <authorList>
            <consortium name="Pathogen Informatics"/>
            <person name="Doyle S."/>
        </authorList>
    </citation>
    <scope>NUCLEOTIDE SEQUENCE [LARGE SCALE GENOMIC DNA]</scope>
    <source>
        <strain evidence="2 3">NCTC13645</strain>
    </source>
</reference>
<evidence type="ECO:0000313" key="2">
    <source>
        <dbReference type="EMBL" id="SUP59028.1"/>
    </source>
</evidence>
<name>A0A380P2F1_WEIVI</name>
<accession>A0A380P2F1</accession>
<keyword evidence="1" id="KW-0472">Membrane</keyword>
<sequence length="195" mass="22339">MIQRDALSPDSIFAKVQSAMVHYTDEPFSSYLLENYTKVRKQVEADERDVFRKTTYERDTDKIEVTLQDILGRLQANFNLSDAQVQFLAETEAQYEIDAVQPIQKRIDLLFKLKEAGNDVMLISDMYLPEHVIRAMVTRADSRLADIPMYVSSSVGYQKSTGRLFSYISLILITIIKSGSTMAIIRKLMEPCHVD</sequence>
<dbReference type="GO" id="GO:0016787">
    <property type="term" value="F:hydrolase activity"/>
    <property type="evidence" value="ECO:0007669"/>
    <property type="project" value="UniProtKB-KW"/>
</dbReference>
<dbReference type="EMBL" id="UHIV01000004">
    <property type="protein sequence ID" value="SUP59028.1"/>
    <property type="molecule type" value="Genomic_DNA"/>
</dbReference>
<feature type="transmembrane region" description="Helical" evidence="1">
    <location>
        <begin position="164"/>
        <end position="185"/>
    </location>
</feature>
<protein>
    <submittedName>
        <fullName evidence="2">Predicted hydrolase (HAD superfamily)</fullName>
    </submittedName>
</protein>
<gene>
    <name evidence="2" type="ORF">NCTC13645_01279</name>
</gene>
<proteinExistence type="predicted"/>
<dbReference type="Proteomes" id="UP000254621">
    <property type="component" value="Unassembled WGS sequence"/>
</dbReference>
<organism evidence="2 3">
    <name type="scientific">Weissella viridescens</name>
    <name type="common">Lactobacillus viridescens</name>
    <dbReference type="NCBI Taxonomy" id="1629"/>
    <lineage>
        <taxon>Bacteria</taxon>
        <taxon>Bacillati</taxon>
        <taxon>Bacillota</taxon>
        <taxon>Bacilli</taxon>
        <taxon>Lactobacillales</taxon>
        <taxon>Lactobacillaceae</taxon>
        <taxon>Weissella</taxon>
    </lineage>
</organism>
<keyword evidence="1" id="KW-1133">Transmembrane helix</keyword>
<evidence type="ECO:0000256" key="1">
    <source>
        <dbReference type="SAM" id="Phobius"/>
    </source>
</evidence>